<feature type="domain" description="TAP-C" evidence="18">
    <location>
        <begin position="578"/>
        <end position="633"/>
    </location>
</feature>
<dbReference type="Gene3D" id="3.30.70.330">
    <property type="match status" value="1"/>
</dbReference>
<reference evidence="19" key="1">
    <citation type="submission" date="2015-10" db="EMBL/GenBank/DDBJ databases">
        <title>FRAMA: From RNA-seq data to annotated mRNA assemblies.</title>
        <authorList>
            <person name="Bens M."/>
            <person name="Sahm A."/>
            <person name="Jahn N."/>
            <person name="Morhart M."/>
            <person name="Holtze S."/>
            <person name="Hildebrandt T.B."/>
            <person name="Platzer M."/>
            <person name="Szafranski K."/>
        </authorList>
    </citation>
    <scope>NUCLEOTIDE SEQUENCE</scope>
    <source>
        <tissue evidence="19">Testis</tissue>
    </source>
</reference>
<keyword evidence="8" id="KW-0677">Repeat</keyword>
<dbReference type="FunFam" id="3.80.10.10:FF:000183">
    <property type="entry name" value="nuclear RNA export factor 2-like"/>
    <property type="match status" value="1"/>
</dbReference>
<dbReference type="PROSITE" id="PS50177">
    <property type="entry name" value="NTF2_DOMAIN"/>
    <property type="match status" value="1"/>
</dbReference>
<evidence type="ECO:0000256" key="13">
    <source>
        <dbReference type="ARBA" id="ARBA00077623"/>
    </source>
</evidence>
<dbReference type="SMART" id="SM00804">
    <property type="entry name" value="TAP_C"/>
    <property type="match status" value="1"/>
</dbReference>
<keyword evidence="6" id="KW-0963">Cytoplasm</keyword>
<dbReference type="PANTHER" id="PTHR10662">
    <property type="entry name" value="NUCLEAR RNA EXPORT FACTOR"/>
    <property type="match status" value="1"/>
</dbReference>
<evidence type="ECO:0000256" key="11">
    <source>
        <dbReference type="ARBA" id="ARBA00023132"/>
    </source>
</evidence>
<evidence type="ECO:0000259" key="17">
    <source>
        <dbReference type="PROSITE" id="PS50177"/>
    </source>
</evidence>
<dbReference type="Pfam" id="PF24048">
    <property type="entry name" value="LRR_NXF1-5"/>
    <property type="match status" value="1"/>
</dbReference>
<keyword evidence="11" id="KW-0906">Nuclear pore complex</keyword>
<dbReference type="InterPro" id="IPR035979">
    <property type="entry name" value="RBD_domain_sf"/>
</dbReference>
<keyword evidence="11" id="KW-0653">Protein transport</keyword>
<dbReference type="PROSITE" id="PS51281">
    <property type="entry name" value="TAP_C"/>
    <property type="match status" value="1"/>
</dbReference>
<feature type="domain" description="NTF2" evidence="17">
    <location>
        <begin position="399"/>
        <end position="549"/>
    </location>
</feature>
<accession>A0A0P6K186</accession>
<reference evidence="21" key="2">
    <citation type="submission" date="2025-04" db="UniProtKB">
        <authorList>
            <consortium name="RefSeq"/>
        </authorList>
    </citation>
    <scope>IDENTIFICATION</scope>
</reference>
<dbReference type="InterPro" id="IPR012677">
    <property type="entry name" value="Nucleotide-bd_a/b_plait_sf"/>
</dbReference>
<dbReference type="InterPro" id="IPR001611">
    <property type="entry name" value="Leu-rich_rpt"/>
</dbReference>
<dbReference type="InterPro" id="IPR005637">
    <property type="entry name" value="TAP_C_dom"/>
</dbReference>
<dbReference type="GO" id="GO:0005654">
    <property type="term" value="C:nucleoplasm"/>
    <property type="evidence" value="ECO:0007669"/>
    <property type="project" value="UniProtKB-SubCell"/>
</dbReference>
<evidence type="ECO:0000256" key="4">
    <source>
        <dbReference type="ARBA" id="ARBA00009285"/>
    </source>
</evidence>
<dbReference type="Gene3D" id="1.10.8.10">
    <property type="entry name" value="DNA helicase RuvA subunit, C-terminal domain"/>
    <property type="match status" value="1"/>
</dbReference>
<dbReference type="GO" id="GO:0005737">
    <property type="term" value="C:cytoplasm"/>
    <property type="evidence" value="ECO:0007669"/>
    <property type="project" value="UniProtKB-SubCell"/>
</dbReference>
<dbReference type="Pfam" id="PF03943">
    <property type="entry name" value="TAP_C"/>
    <property type="match status" value="1"/>
</dbReference>
<keyword evidence="9" id="KW-0509">mRNA transport</keyword>
<evidence type="ECO:0000313" key="19">
    <source>
        <dbReference type="EMBL" id="JAN96042.1"/>
    </source>
</evidence>
<evidence type="ECO:0000256" key="9">
    <source>
        <dbReference type="ARBA" id="ARBA00022816"/>
    </source>
</evidence>
<dbReference type="CDD" id="cd14342">
    <property type="entry name" value="UBA_TAP-C"/>
    <property type="match status" value="1"/>
</dbReference>
<proteinExistence type="inferred from homology"/>
<keyword evidence="7" id="KW-0433">Leucine-rich repeat</keyword>
<evidence type="ECO:0000256" key="14">
    <source>
        <dbReference type="ARBA" id="ARBA00080675"/>
    </source>
</evidence>
<dbReference type="GO" id="GO:0003723">
    <property type="term" value="F:RNA binding"/>
    <property type="evidence" value="ECO:0007669"/>
    <property type="project" value="InterPro"/>
</dbReference>
<dbReference type="GO" id="GO:0015031">
    <property type="term" value="P:protein transport"/>
    <property type="evidence" value="ECO:0007669"/>
    <property type="project" value="UniProtKB-KW"/>
</dbReference>
<dbReference type="GO" id="GO:0005643">
    <property type="term" value="C:nuclear pore"/>
    <property type="evidence" value="ECO:0007669"/>
    <property type="project" value="UniProtKB-SubCell"/>
</dbReference>
<evidence type="ECO:0000256" key="7">
    <source>
        <dbReference type="ARBA" id="ARBA00022614"/>
    </source>
</evidence>
<evidence type="ECO:0000256" key="16">
    <source>
        <dbReference type="SAM" id="MobiDB-lite"/>
    </source>
</evidence>
<evidence type="ECO:0000256" key="12">
    <source>
        <dbReference type="ARBA" id="ARBA00023242"/>
    </source>
</evidence>
<dbReference type="FunFam" id="1.10.8.10:FF:000018">
    <property type="entry name" value="Nuclear RNA export factor 1"/>
    <property type="match status" value="1"/>
</dbReference>
<evidence type="ECO:0000256" key="15">
    <source>
        <dbReference type="ARBA" id="ARBA00082469"/>
    </source>
</evidence>
<dbReference type="SUPFAM" id="SSF46934">
    <property type="entry name" value="UBA-like"/>
    <property type="match status" value="1"/>
</dbReference>
<dbReference type="AlphaFoldDB" id="A0A0P6K186"/>
<organism evidence="19">
    <name type="scientific">Heterocephalus glaber</name>
    <name type="common">Naked mole rat</name>
    <dbReference type="NCBI Taxonomy" id="10181"/>
    <lineage>
        <taxon>Eukaryota</taxon>
        <taxon>Metazoa</taxon>
        <taxon>Chordata</taxon>
        <taxon>Craniata</taxon>
        <taxon>Vertebrata</taxon>
        <taxon>Euteleostomi</taxon>
        <taxon>Mammalia</taxon>
        <taxon>Eutheria</taxon>
        <taxon>Euarchontoglires</taxon>
        <taxon>Glires</taxon>
        <taxon>Rodentia</taxon>
        <taxon>Hystricomorpha</taxon>
        <taxon>Bathyergidae</taxon>
        <taxon>Heterocephalus</taxon>
    </lineage>
</organism>
<evidence type="ECO:0000256" key="5">
    <source>
        <dbReference type="ARBA" id="ARBA00022448"/>
    </source>
</evidence>
<keyword evidence="20" id="KW-1185">Reference proteome</keyword>
<evidence type="ECO:0000256" key="3">
    <source>
        <dbReference type="ARBA" id="ARBA00004642"/>
    </source>
</evidence>
<evidence type="ECO:0000256" key="6">
    <source>
        <dbReference type="ARBA" id="ARBA00022490"/>
    </source>
</evidence>
<comment type="similarity">
    <text evidence="4">Belongs to the NXF family.</text>
</comment>
<comment type="subcellular location">
    <subcellularLocation>
        <location evidence="1">Cytoplasm</location>
    </subcellularLocation>
    <subcellularLocation>
        <location evidence="2">Nucleus</location>
        <location evidence="2">Nuclear pore complex</location>
    </subcellularLocation>
    <subcellularLocation>
        <location evidence="3">Nucleus</location>
        <location evidence="3">Nucleoplasm</location>
    </subcellularLocation>
</comment>
<dbReference type="Gene3D" id="3.80.10.10">
    <property type="entry name" value="Ribonuclease Inhibitor"/>
    <property type="match status" value="1"/>
</dbReference>
<dbReference type="SUPFAM" id="SSF52058">
    <property type="entry name" value="L domain-like"/>
    <property type="match status" value="1"/>
</dbReference>
<dbReference type="OrthoDB" id="25872at2759"/>
<dbReference type="RefSeq" id="XP_021106144.1">
    <property type="nucleotide sequence ID" value="XM_021250485.1"/>
</dbReference>
<evidence type="ECO:0000313" key="21">
    <source>
        <dbReference type="RefSeq" id="XP_021106144.1"/>
    </source>
</evidence>
<name>A0A0P6K186_HETGA</name>
<evidence type="ECO:0000256" key="8">
    <source>
        <dbReference type="ARBA" id="ARBA00022737"/>
    </source>
</evidence>
<dbReference type="Gene3D" id="3.10.450.50">
    <property type="match status" value="1"/>
</dbReference>
<gene>
    <name evidence="19" type="primary">NXF2</name>
    <name evidence="21" type="synonym">LOC101708221</name>
</gene>
<keyword evidence="10" id="KW-0811">Translocation</keyword>
<dbReference type="Pfam" id="PF22602">
    <property type="entry name" value="NXF_NTF2"/>
    <property type="match status" value="1"/>
</dbReference>
<dbReference type="EMBL" id="GEBF01007590">
    <property type="protein sequence ID" value="JAN96042.1"/>
    <property type="molecule type" value="Transcribed_RNA"/>
</dbReference>
<dbReference type="FunFam" id="3.30.70.330:FF:000165">
    <property type="entry name" value="nuclear RNA export factor 1"/>
    <property type="match status" value="1"/>
</dbReference>
<dbReference type="Pfam" id="PF09162">
    <property type="entry name" value="Tap-RNA_bind"/>
    <property type="match status" value="1"/>
</dbReference>
<sequence>MKGQETARTKMCSMVKKFQKSRNEDCRDGISVLQGRKPGGSSSRCNFGRRSVPYERSGRGLLPSHFQEDGGNWMRDVREDPRVRYTPYARELNERRGKWRGSRQVLITMCRDPQSRERKMEEDTQDRRVESWFKITIPFGRKYDKAWLMNLIQSHCSVFFSPVDFHYINNRALFFVQDARIASKIKHVRNKIYDEEKRKISIFVTPSVVPYSVKNKFTPEQMEQLKFIMKKRYDGSQQALNLRKLRFDPDLMGHQIEMILNRGNCMVATLQIIESNFPELLSLNLGNNRLYQLDGLANIVEKAPQVKILNLSKNELKSICELDKVKGLKLEELWLQGNPFCSKFPDQSAYVSAIRNCFPKLLRLDGQELSPPIFINVDAPGLITPSQESYKGSETMKNLVLQFLKEYYLIYDYGDRQGLLNAYHNEACFSLAIPLNPEDLDSSNLREYFKYSRNMKKLKDPNLRRQLLKYTKRDIVDSLSMLPKTQHDCNNFVVDMWLQRKTMLCFSVNGVFKEIQGTSQGGVHAFTRTFIATPGSSSCLYIVNDQLFVRDARPDEIQSAFSVPMATPCSSSMPTLSQEHQRMVQAFSLQSGMKPEWSQKCLEDNGWNYTRAGQIFTMLQTQDKIPAEAFKQMP</sequence>
<feature type="region of interest" description="Disordered" evidence="16">
    <location>
        <begin position="30"/>
        <end position="49"/>
    </location>
</feature>
<dbReference type="InterPro" id="IPR018222">
    <property type="entry name" value="Nuclear_transport_factor_2_euk"/>
</dbReference>
<keyword evidence="12" id="KW-0539">Nucleus</keyword>
<dbReference type="InterPro" id="IPR057125">
    <property type="entry name" value="NXF1/2/3/5-like_LRR"/>
</dbReference>
<evidence type="ECO:0000259" key="18">
    <source>
        <dbReference type="PROSITE" id="PS51281"/>
    </source>
</evidence>
<dbReference type="InterPro" id="IPR009060">
    <property type="entry name" value="UBA-like_sf"/>
</dbReference>
<evidence type="ECO:0000313" key="20">
    <source>
        <dbReference type="Proteomes" id="UP000694906"/>
    </source>
</evidence>
<evidence type="ECO:0000256" key="10">
    <source>
        <dbReference type="ARBA" id="ARBA00023010"/>
    </source>
</evidence>
<dbReference type="InterPro" id="IPR032710">
    <property type="entry name" value="NTF2-like_dom_sf"/>
</dbReference>
<dbReference type="GO" id="GO:0016973">
    <property type="term" value="P:poly(A)+ mRNA export from nucleus"/>
    <property type="evidence" value="ECO:0007669"/>
    <property type="project" value="TreeGrafter"/>
</dbReference>
<dbReference type="Proteomes" id="UP000694906">
    <property type="component" value="Unplaced"/>
</dbReference>
<dbReference type="InterPro" id="IPR015245">
    <property type="entry name" value="Tap_RNA-bd"/>
</dbReference>
<dbReference type="InterPro" id="IPR002075">
    <property type="entry name" value="NTF2_dom"/>
</dbReference>
<dbReference type="PANTHER" id="PTHR10662:SF15">
    <property type="entry name" value="NUCLEAR RNA EXPORT FACTOR 5"/>
    <property type="match status" value="1"/>
</dbReference>
<keyword evidence="5" id="KW-0813">Transport</keyword>
<dbReference type="FunFam" id="3.10.450.50:FF:000004">
    <property type="entry name" value="Nuclear RNA export factor 1"/>
    <property type="match status" value="1"/>
</dbReference>
<dbReference type="InterPro" id="IPR032675">
    <property type="entry name" value="LRR_dom_sf"/>
</dbReference>
<evidence type="ECO:0000256" key="2">
    <source>
        <dbReference type="ARBA" id="ARBA00004567"/>
    </source>
</evidence>
<protein>
    <recommendedName>
        <fullName evidence="15">Tip-associated protein</fullName>
    </recommendedName>
    <alternativeName>
        <fullName evidence="13">Tip-associating protein</fullName>
    </alternativeName>
    <alternativeName>
        <fullName evidence="14">mRNA export factor TAP</fullName>
    </alternativeName>
</protein>
<dbReference type="PROSITE" id="PS51450">
    <property type="entry name" value="LRR"/>
    <property type="match status" value="2"/>
</dbReference>
<evidence type="ECO:0000256" key="1">
    <source>
        <dbReference type="ARBA" id="ARBA00004496"/>
    </source>
</evidence>
<dbReference type="SUPFAM" id="SSF54427">
    <property type="entry name" value="NTF2-like"/>
    <property type="match status" value="1"/>
</dbReference>
<dbReference type="InterPro" id="IPR030217">
    <property type="entry name" value="NXF_fam"/>
</dbReference>
<dbReference type="SUPFAM" id="SSF54928">
    <property type="entry name" value="RNA-binding domain, RBD"/>
    <property type="match status" value="1"/>
</dbReference>